<dbReference type="Proteomes" id="UP001066276">
    <property type="component" value="Chromosome 8"/>
</dbReference>
<name>A0AAV7NGI3_PLEWA</name>
<accession>A0AAV7NGI3</accession>
<gene>
    <name evidence="1" type="ORF">NDU88_001708</name>
</gene>
<comment type="caution">
    <text evidence="1">The sequence shown here is derived from an EMBL/GenBank/DDBJ whole genome shotgun (WGS) entry which is preliminary data.</text>
</comment>
<reference evidence="1" key="1">
    <citation type="journal article" date="2022" name="bioRxiv">
        <title>Sequencing and chromosome-scale assembly of the giantPleurodeles waltlgenome.</title>
        <authorList>
            <person name="Brown T."/>
            <person name="Elewa A."/>
            <person name="Iarovenko S."/>
            <person name="Subramanian E."/>
            <person name="Araus A.J."/>
            <person name="Petzold A."/>
            <person name="Susuki M."/>
            <person name="Suzuki K.-i.T."/>
            <person name="Hayashi T."/>
            <person name="Toyoda A."/>
            <person name="Oliveira C."/>
            <person name="Osipova E."/>
            <person name="Leigh N.D."/>
            <person name="Simon A."/>
            <person name="Yun M.H."/>
        </authorList>
    </citation>
    <scope>NUCLEOTIDE SEQUENCE</scope>
    <source>
        <strain evidence="1">20211129_DDA</strain>
        <tissue evidence="1">Liver</tissue>
    </source>
</reference>
<protein>
    <submittedName>
        <fullName evidence="1">Uncharacterized protein</fullName>
    </submittedName>
</protein>
<organism evidence="1 2">
    <name type="scientific">Pleurodeles waltl</name>
    <name type="common">Iberian ribbed newt</name>
    <dbReference type="NCBI Taxonomy" id="8319"/>
    <lineage>
        <taxon>Eukaryota</taxon>
        <taxon>Metazoa</taxon>
        <taxon>Chordata</taxon>
        <taxon>Craniata</taxon>
        <taxon>Vertebrata</taxon>
        <taxon>Euteleostomi</taxon>
        <taxon>Amphibia</taxon>
        <taxon>Batrachia</taxon>
        <taxon>Caudata</taxon>
        <taxon>Salamandroidea</taxon>
        <taxon>Salamandridae</taxon>
        <taxon>Pleurodelinae</taxon>
        <taxon>Pleurodeles</taxon>
    </lineage>
</organism>
<evidence type="ECO:0000313" key="2">
    <source>
        <dbReference type="Proteomes" id="UP001066276"/>
    </source>
</evidence>
<dbReference type="AlphaFoldDB" id="A0AAV7NGI3"/>
<dbReference type="EMBL" id="JANPWB010000012">
    <property type="protein sequence ID" value="KAJ1113463.1"/>
    <property type="molecule type" value="Genomic_DNA"/>
</dbReference>
<keyword evidence="2" id="KW-1185">Reference proteome</keyword>
<proteinExistence type="predicted"/>
<evidence type="ECO:0000313" key="1">
    <source>
        <dbReference type="EMBL" id="KAJ1113463.1"/>
    </source>
</evidence>
<sequence>MEICDLLRYAPPGTPTLTKTTTDRGTDRVGEHRGDACMNVVEVSASEVCVLLGVVMLVVDVDVVYDDVSVDVTGREVEEKAGEIVRQ</sequence>